<dbReference type="EMBL" id="CP030073">
    <property type="protein sequence ID" value="AWW41975.1"/>
    <property type="molecule type" value="Genomic_DNA"/>
</dbReference>
<accession>A0A2Z4JA34</accession>
<name>A0A2Z4JA34_9ACTN</name>
<proteinExistence type="predicted"/>
<evidence type="ECO:0000313" key="2">
    <source>
        <dbReference type="EMBL" id="AWW41975.1"/>
    </source>
</evidence>
<evidence type="ECO:0000256" key="1">
    <source>
        <dbReference type="SAM" id="SignalP"/>
    </source>
</evidence>
<organism evidence="2 3">
    <name type="scientific">Streptomyces cadmiisoli</name>
    <dbReference type="NCBI Taxonomy" id="2184053"/>
    <lineage>
        <taxon>Bacteria</taxon>
        <taxon>Bacillati</taxon>
        <taxon>Actinomycetota</taxon>
        <taxon>Actinomycetes</taxon>
        <taxon>Kitasatosporales</taxon>
        <taxon>Streptomycetaceae</taxon>
        <taxon>Streptomyces</taxon>
        <taxon>Streptomyces aurantiacus group</taxon>
    </lineage>
</organism>
<reference evidence="2 3" key="1">
    <citation type="journal article" date="2019" name="Int. J. Syst. Evol. Microbiol.">
        <title>Streptomyces cadmiisoli sp. nov., a novel actinomycete isolated from cadmium-contaminated soil.</title>
        <authorList>
            <person name="Li K."/>
            <person name="Tang X."/>
            <person name="Zhao J."/>
            <person name="Guo Y."/>
            <person name="Tang Y."/>
            <person name="Gao J."/>
        </authorList>
    </citation>
    <scope>NUCLEOTIDE SEQUENCE [LARGE SCALE GENOMIC DNA]</scope>
    <source>
        <strain evidence="2 3">ZFG47</strain>
    </source>
</reference>
<sequence length="179" mass="18414">MRGRLVTAATKTSIVLALLGLTTPAVPATAQPAQVAQLVHARTVLLPLNGTFDEEDAEPIDITGSIRVTVVTRTAPGGGGTARIVSNLGRTIGIGEDTGARYRFAGADIDTVAYPPDPVTPLTIRPTFLKFWPPGPIVPPNPIQPVEVNVTLAANGTINSITAEVDDGDSGGDIASAQS</sequence>
<keyword evidence="3" id="KW-1185">Reference proteome</keyword>
<gene>
    <name evidence="2" type="ORF">DN051_39625</name>
</gene>
<protein>
    <submittedName>
        <fullName evidence="2">Uncharacterized protein</fullName>
    </submittedName>
</protein>
<keyword evidence="1" id="KW-0732">Signal</keyword>
<dbReference type="RefSeq" id="WP_112441801.1">
    <property type="nucleotide sequence ID" value="NZ_CP030073.1"/>
</dbReference>
<feature type="signal peptide" evidence="1">
    <location>
        <begin position="1"/>
        <end position="27"/>
    </location>
</feature>
<dbReference type="Proteomes" id="UP000249616">
    <property type="component" value="Chromosome"/>
</dbReference>
<evidence type="ECO:0000313" key="3">
    <source>
        <dbReference type="Proteomes" id="UP000249616"/>
    </source>
</evidence>
<dbReference type="KEGG" id="scad:DN051_39625"/>
<dbReference type="AlphaFoldDB" id="A0A2Z4JA34"/>
<feature type="chain" id="PRO_5039244028" evidence="1">
    <location>
        <begin position="28"/>
        <end position="179"/>
    </location>
</feature>